<dbReference type="RefSeq" id="XP_013622178.1">
    <property type="nucleotide sequence ID" value="XM_013766724.1"/>
</dbReference>
<dbReference type="EnsemblPlants" id="Bo3g042320.1">
    <property type="protein sequence ID" value="Bo3g042320.1"/>
    <property type="gene ID" value="Bo3g042320"/>
</dbReference>
<proteinExistence type="predicted"/>
<protein>
    <submittedName>
        <fullName evidence="1">Uncharacterized protein</fullName>
    </submittedName>
</protein>
<dbReference type="Gramene" id="Bo3g042320.1">
    <property type="protein sequence ID" value="Bo3g042320.1"/>
    <property type="gene ID" value="Bo3g042320"/>
</dbReference>
<reference evidence="1 2" key="1">
    <citation type="journal article" date="2014" name="Genome Biol.">
        <title>Transcriptome and methylome profiling reveals relics of genome dominance in the mesopolyploid Brassica oleracea.</title>
        <authorList>
            <person name="Parkin I.A."/>
            <person name="Koh C."/>
            <person name="Tang H."/>
            <person name="Robinson S.J."/>
            <person name="Kagale S."/>
            <person name="Clarke W.E."/>
            <person name="Town C.D."/>
            <person name="Nixon J."/>
            <person name="Krishnakumar V."/>
            <person name="Bidwell S.L."/>
            <person name="Denoeud F."/>
            <person name="Belcram H."/>
            <person name="Links M.G."/>
            <person name="Just J."/>
            <person name="Clarke C."/>
            <person name="Bender T."/>
            <person name="Huebert T."/>
            <person name="Mason A.S."/>
            <person name="Pires J.C."/>
            <person name="Barker G."/>
            <person name="Moore J."/>
            <person name="Walley P.G."/>
            <person name="Manoli S."/>
            <person name="Batley J."/>
            <person name="Edwards D."/>
            <person name="Nelson M.N."/>
            <person name="Wang X."/>
            <person name="Paterson A.H."/>
            <person name="King G."/>
            <person name="Bancroft I."/>
            <person name="Chalhoub B."/>
            <person name="Sharpe A.G."/>
        </authorList>
    </citation>
    <scope>NUCLEOTIDE SEQUENCE</scope>
    <source>
        <strain evidence="1 2">cv. TO1000</strain>
    </source>
</reference>
<dbReference type="AlphaFoldDB" id="A0A0D3B7K9"/>
<dbReference type="GeneID" id="106328303"/>
<sequence length="145" mass="17211">MWKTLMPGDEETMSDEAIWKTLPVKMSGSFDLKRKRSTENDYRRMPEEGFKKGKAETKEYYKAILHMVKDQMKDKEKRHSAQTEVYYISDQIELLEDMEKVELFVIKAKNERLQAKLFLAKEKLTTVKVSYIDWKKIGESFMSLP</sequence>
<accession>A0A0D3B7K9</accession>
<keyword evidence="2" id="KW-1185">Reference proteome</keyword>
<organism evidence="1 2">
    <name type="scientific">Brassica oleracea var. oleracea</name>
    <dbReference type="NCBI Taxonomy" id="109376"/>
    <lineage>
        <taxon>Eukaryota</taxon>
        <taxon>Viridiplantae</taxon>
        <taxon>Streptophyta</taxon>
        <taxon>Embryophyta</taxon>
        <taxon>Tracheophyta</taxon>
        <taxon>Spermatophyta</taxon>
        <taxon>Magnoliopsida</taxon>
        <taxon>eudicotyledons</taxon>
        <taxon>Gunneridae</taxon>
        <taxon>Pentapetalae</taxon>
        <taxon>rosids</taxon>
        <taxon>malvids</taxon>
        <taxon>Brassicales</taxon>
        <taxon>Brassicaceae</taxon>
        <taxon>Brassiceae</taxon>
        <taxon>Brassica</taxon>
    </lineage>
</organism>
<name>A0A0D3B7K9_BRAOL</name>
<reference evidence="1" key="2">
    <citation type="submission" date="2015-03" db="UniProtKB">
        <authorList>
            <consortium name="EnsemblPlants"/>
        </authorList>
    </citation>
    <scope>IDENTIFICATION</scope>
</reference>
<evidence type="ECO:0000313" key="1">
    <source>
        <dbReference type="EnsemblPlants" id="Bo3g042320.1"/>
    </source>
</evidence>
<dbReference type="RefSeq" id="XP_013622176.1">
    <property type="nucleotide sequence ID" value="XM_013766722.1"/>
</dbReference>
<dbReference type="HOGENOM" id="CLU_1789541_0_0_1"/>
<dbReference type="STRING" id="109376.A0A0D3B7K9"/>
<evidence type="ECO:0000313" key="2">
    <source>
        <dbReference type="Proteomes" id="UP000032141"/>
    </source>
</evidence>
<dbReference type="OMA" id="YRRMPEE"/>
<dbReference type="RefSeq" id="XP_013622177.1">
    <property type="nucleotide sequence ID" value="XM_013766723.1"/>
</dbReference>
<dbReference type="Proteomes" id="UP000032141">
    <property type="component" value="Chromosome C3"/>
</dbReference>